<dbReference type="SUPFAM" id="SSF69360">
    <property type="entry name" value="Cell wall binding repeat"/>
    <property type="match status" value="1"/>
</dbReference>
<reference evidence="1 2" key="1">
    <citation type="journal article" date="2020" name="Arch. Microbiol.">
        <title>Bradyrhizobium uaiense sp. nov., a new highly efficient cowpea symbiont.</title>
        <authorList>
            <person name="Cabral Michel D."/>
            <person name="Azarias Guimaraes A."/>
            <person name="Martins da Costa E."/>
            <person name="Soares de Carvalho T."/>
            <person name="Balsanelli E."/>
            <person name="Willems A."/>
            <person name="Maltempi de Souza E."/>
            <person name="de Souza Moreira F.M."/>
        </authorList>
    </citation>
    <scope>NUCLEOTIDE SEQUENCE [LARGE SCALE GENOMIC DNA]</scope>
    <source>
        <strain evidence="1 2">UFLA 03-164</strain>
    </source>
</reference>
<dbReference type="Proteomes" id="UP000468531">
    <property type="component" value="Unassembled WGS sequence"/>
</dbReference>
<gene>
    <name evidence="1" type="ORF">FNJ47_29130</name>
</gene>
<organism evidence="1 2">
    <name type="scientific">Bradyrhizobium uaiense</name>
    <dbReference type="NCBI Taxonomy" id="2594946"/>
    <lineage>
        <taxon>Bacteria</taxon>
        <taxon>Pseudomonadati</taxon>
        <taxon>Pseudomonadota</taxon>
        <taxon>Alphaproteobacteria</taxon>
        <taxon>Hyphomicrobiales</taxon>
        <taxon>Nitrobacteraceae</taxon>
        <taxon>Bradyrhizobium</taxon>
    </lineage>
</organism>
<dbReference type="InterPro" id="IPR032774">
    <property type="entry name" value="WG_beta_rep"/>
</dbReference>
<sequence>MIATTQAIFGQSPARLPGTIGSEAQADALENLARKKDDVLIPTCRFAGGRCGYIDRSGNTVIAPEFDWADRFGAGRALVRRAGKYGAIDTTGRLAIAPVYDAMSSVDRGLALVLVGDRLGVIDENGHSIVPAEHGAIIRISPDAFLVAEPPYVVRRRPLNWKDVGPGKRWGVVAAGGNWIVRPTFAQVSALSDELSGLFWAAGSAHMDARWTLMDSRGVAVNNELFDHVQQIQPREDRAIVKRGNRWGAIDGKGNIVVALKFDWLGYFRDGWAPYRLAGSEGRINRDGGILSEAAASEPAARPSAFSAKVSAVVGGKALYTDQAGTQLLGSDHPRCPDGRHLGFAQGRWTIMTADNRPLPDIEFEYVHLACNSPSIVRHDGKWGFISTEGNLVANRYFDRADPFHGGIAAVVDAGLWAVIGEDGAFLLGPLKLARGTFISGTGEYGIEFEEGYRTLDRAQVAELARNPEPLTHRLAPRLPWSEGLAAKLDGNTDKWGFIDSTGEFVIAPQFDAVDSFRNGVAWAAFPDRREWCQIDKAGRIEPNARCRCGQPLVIVEHYYPPPNVACYDDGLRIVRGFPGIRGMAN</sequence>
<comment type="caution">
    <text evidence="1">The sequence shown here is derived from an EMBL/GenBank/DDBJ whole genome shotgun (WGS) entry which is preliminary data.</text>
</comment>
<dbReference type="PANTHER" id="PTHR37841">
    <property type="entry name" value="GLR2918 PROTEIN"/>
    <property type="match status" value="1"/>
</dbReference>
<name>A0A6P1BQ61_9BRAD</name>
<proteinExistence type="predicted"/>
<dbReference type="PANTHER" id="PTHR37841:SF1">
    <property type="entry name" value="DUF3298 DOMAIN-CONTAINING PROTEIN"/>
    <property type="match status" value="1"/>
</dbReference>
<evidence type="ECO:0000313" key="2">
    <source>
        <dbReference type="Proteomes" id="UP000468531"/>
    </source>
</evidence>
<evidence type="ECO:0000313" key="1">
    <source>
        <dbReference type="EMBL" id="NEU99772.1"/>
    </source>
</evidence>
<protein>
    <submittedName>
        <fullName evidence="1">WG repeat-containing protein</fullName>
    </submittedName>
</protein>
<keyword evidence="2" id="KW-1185">Reference proteome</keyword>
<accession>A0A6P1BQ61</accession>
<dbReference type="AlphaFoldDB" id="A0A6P1BQ61"/>
<dbReference type="EMBL" id="VKHP01000145">
    <property type="protein sequence ID" value="NEU99772.1"/>
    <property type="molecule type" value="Genomic_DNA"/>
</dbReference>
<dbReference type="RefSeq" id="WP_163159298.1">
    <property type="nucleotide sequence ID" value="NZ_VKHP01000145.1"/>
</dbReference>
<dbReference type="Pfam" id="PF14903">
    <property type="entry name" value="WG_beta_rep"/>
    <property type="match status" value="4"/>
</dbReference>